<evidence type="ECO:0000256" key="2">
    <source>
        <dbReference type="SAM" id="SignalP"/>
    </source>
</evidence>
<proteinExistence type="inferred from homology"/>
<dbReference type="SUPFAM" id="SSF53850">
    <property type="entry name" value="Periplasmic binding protein-like II"/>
    <property type="match status" value="1"/>
</dbReference>
<sequence length="332" mass="35100">MTARSSFLRSTRFGCSVVLALTASAWGLQAHAQPYPSKPIRLLVGYLPGGGVDFTARTIAPALGEALNTIVVVENKAGASGTLSGDFVAKSAPDGYTLLYAPGSAITTAPQTMAKPPFDVLNDLAPINMVGESPLVIAMNPNLGVHNVKDLLALSRKRTVNLASGGAGGMSHLTIEMLSQAAKGNITHVAYKGGSPAIVDTMAGHVDGTLADFPPVLQMFKDKRLVPVGVTSEKRVEFLPNVQTVAEDIPGFVALSWYGVFAPAKTPRDIIEKINAALVKAMAREDVRTHLKDAAVLPKTLASPAAFRTFVADDYARWGKLIRDRNIVATTQ</sequence>
<reference evidence="3 4" key="1">
    <citation type="submission" date="2024-03" db="EMBL/GenBank/DDBJ databases">
        <title>Novel species of the genus Variovorax.</title>
        <authorList>
            <person name="Liu Q."/>
            <person name="Xin Y.-H."/>
        </authorList>
    </citation>
    <scope>NUCLEOTIDE SEQUENCE [LARGE SCALE GENOMIC DNA]</scope>
    <source>
        <strain evidence="3 4">KACC 18900</strain>
    </source>
</reference>
<dbReference type="EMBL" id="JBBKZT010000017">
    <property type="protein sequence ID" value="MEJ8850764.1"/>
    <property type="molecule type" value="Genomic_DNA"/>
</dbReference>
<dbReference type="Pfam" id="PF03401">
    <property type="entry name" value="TctC"/>
    <property type="match status" value="1"/>
</dbReference>
<dbReference type="PANTHER" id="PTHR42928:SF5">
    <property type="entry name" value="BLR1237 PROTEIN"/>
    <property type="match status" value="1"/>
</dbReference>
<gene>
    <name evidence="3" type="ORF">WKW82_29275</name>
</gene>
<protein>
    <submittedName>
        <fullName evidence="3">Tripartite tricarboxylate transporter substrate binding protein</fullName>
    </submittedName>
</protein>
<dbReference type="PANTHER" id="PTHR42928">
    <property type="entry name" value="TRICARBOXYLATE-BINDING PROTEIN"/>
    <property type="match status" value="1"/>
</dbReference>
<dbReference type="Gene3D" id="3.40.190.150">
    <property type="entry name" value="Bordetella uptake gene, domain 1"/>
    <property type="match status" value="1"/>
</dbReference>
<evidence type="ECO:0000313" key="3">
    <source>
        <dbReference type="EMBL" id="MEJ8850764.1"/>
    </source>
</evidence>
<evidence type="ECO:0000313" key="4">
    <source>
        <dbReference type="Proteomes" id="UP001385892"/>
    </source>
</evidence>
<dbReference type="PIRSF" id="PIRSF017082">
    <property type="entry name" value="YflP"/>
    <property type="match status" value="1"/>
</dbReference>
<dbReference type="InterPro" id="IPR005064">
    <property type="entry name" value="BUG"/>
</dbReference>
<comment type="caution">
    <text evidence="3">The sequence shown here is derived from an EMBL/GenBank/DDBJ whole genome shotgun (WGS) entry which is preliminary data.</text>
</comment>
<dbReference type="Gene3D" id="3.40.190.10">
    <property type="entry name" value="Periplasmic binding protein-like II"/>
    <property type="match status" value="1"/>
</dbReference>
<accession>A0ABU8WTN2</accession>
<comment type="similarity">
    <text evidence="1">Belongs to the UPF0065 (bug) family.</text>
</comment>
<feature type="signal peptide" evidence="2">
    <location>
        <begin position="1"/>
        <end position="32"/>
    </location>
</feature>
<keyword evidence="4" id="KW-1185">Reference proteome</keyword>
<name>A0ABU8WTN2_9BURK</name>
<dbReference type="CDD" id="cd13578">
    <property type="entry name" value="PBP2_Bug27"/>
    <property type="match status" value="1"/>
</dbReference>
<dbReference type="InterPro" id="IPR042100">
    <property type="entry name" value="Bug_dom1"/>
</dbReference>
<feature type="chain" id="PRO_5046238000" evidence="2">
    <location>
        <begin position="33"/>
        <end position="332"/>
    </location>
</feature>
<evidence type="ECO:0000256" key="1">
    <source>
        <dbReference type="ARBA" id="ARBA00006987"/>
    </source>
</evidence>
<dbReference type="Proteomes" id="UP001385892">
    <property type="component" value="Unassembled WGS sequence"/>
</dbReference>
<organism evidence="3 4">
    <name type="scientific">Variovorax rhizosphaerae</name>
    <dbReference type="NCBI Taxonomy" id="1836200"/>
    <lineage>
        <taxon>Bacteria</taxon>
        <taxon>Pseudomonadati</taxon>
        <taxon>Pseudomonadota</taxon>
        <taxon>Betaproteobacteria</taxon>
        <taxon>Burkholderiales</taxon>
        <taxon>Comamonadaceae</taxon>
        <taxon>Variovorax</taxon>
    </lineage>
</organism>
<keyword evidence="2" id="KW-0732">Signal</keyword>
<dbReference type="RefSeq" id="WP_340346207.1">
    <property type="nucleotide sequence ID" value="NZ_JBBKZT010000017.1"/>
</dbReference>